<evidence type="ECO:0000313" key="3">
    <source>
        <dbReference type="EMBL" id="KAB2816407.1"/>
    </source>
</evidence>
<organism evidence="3 4">
    <name type="scientific">Phaeocystidibacter marisrubri</name>
    <dbReference type="NCBI Taxonomy" id="1577780"/>
    <lineage>
        <taxon>Bacteria</taxon>
        <taxon>Pseudomonadati</taxon>
        <taxon>Bacteroidota</taxon>
        <taxon>Flavobacteriia</taxon>
        <taxon>Flavobacteriales</taxon>
        <taxon>Phaeocystidibacteraceae</taxon>
        <taxon>Phaeocystidibacter</taxon>
    </lineage>
</organism>
<feature type="transmembrane region" description="Helical" evidence="1">
    <location>
        <begin position="7"/>
        <end position="31"/>
    </location>
</feature>
<protein>
    <submittedName>
        <fullName evidence="3">Beta-lactamase family protein</fullName>
    </submittedName>
</protein>
<dbReference type="SUPFAM" id="SSF56601">
    <property type="entry name" value="beta-lactamase/transpeptidase-like"/>
    <property type="match status" value="1"/>
</dbReference>
<evidence type="ECO:0000259" key="2">
    <source>
        <dbReference type="Pfam" id="PF00144"/>
    </source>
</evidence>
<keyword evidence="1" id="KW-1133">Transmembrane helix</keyword>
<dbReference type="InterPro" id="IPR001466">
    <property type="entry name" value="Beta-lactam-related"/>
</dbReference>
<accession>A0A6L3ZG71</accession>
<feature type="domain" description="Beta-lactamase-related" evidence="2">
    <location>
        <begin position="89"/>
        <end position="361"/>
    </location>
</feature>
<gene>
    <name evidence="3" type="ORF">F8C82_12050</name>
</gene>
<dbReference type="Pfam" id="PF00144">
    <property type="entry name" value="Beta-lactamase"/>
    <property type="match status" value="1"/>
</dbReference>
<comment type="caution">
    <text evidence="3">The sequence shown here is derived from an EMBL/GenBank/DDBJ whole genome shotgun (WGS) entry which is preliminary data.</text>
</comment>
<dbReference type="EMBL" id="WBVQ01000002">
    <property type="protein sequence ID" value="KAB2816407.1"/>
    <property type="molecule type" value="Genomic_DNA"/>
</dbReference>
<dbReference type="Proteomes" id="UP000484164">
    <property type="component" value="Unassembled WGS sequence"/>
</dbReference>
<dbReference type="OrthoDB" id="9773047at2"/>
<evidence type="ECO:0000313" key="4">
    <source>
        <dbReference type="Proteomes" id="UP000484164"/>
    </source>
</evidence>
<proteinExistence type="predicted"/>
<dbReference type="PANTHER" id="PTHR43283:SF7">
    <property type="entry name" value="BETA-LACTAMASE-RELATED DOMAIN-CONTAINING PROTEIN"/>
    <property type="match status" value="1"/>
</dbReference>
<name>A0A6L3ZG71_9FLAO</name>
<evidence type="ECO:0000256" key="1">
    <source>
        <dbReference type="SAM" id="Phobius"/>
    </source>
</evidence>
<keyword evidence="1" id="KW-0472">Membrane</keyword>
<dbReference type="RefSeq" id="WP_151693834.1">
    <property type="nucleotide sequence ID" value="NZ_BMGX01000001.1"/>
</dbReference>
<keyword evidence="1" id="KW-0812">Transmembrane</keyword>
<dbReference type="InterPro" id="IPR050789">
    <property type="entry name" value="Diverse_Enzym_Activities"/>
</dbReference>
<reference evidence="3 4" key="1">
    <citation type="submission" date="2019-10" db="EMBL/GenBank/DDBJ databases">
        <title>Genome sequence of Phaeocystidibacter marisrubri JCM30614 (type strain).</title>
        <authorList>
            <person name="Bowman J.P."/>
        </authorList>
    </citation>
    <scope>NUCLEOTIDE SEQUENCE [LARGE SCALE GENOMIC DNA]</scope>
    <source>
        <strain evidence="3 4">JCM 30614</strain>
    </source>
</reference>
<dbReference type="InterPro" id="IPR012338">
    <property type="entry name" value="Beta-lactam/transpept-like"/>
</dbReference>
<keyword evidence="4" id="KW-1185">Reference proteome</keyword>
<dbReference type="Gene3D" id="3.40.710.10">
    <property type="entry name" value="DD-peptidase/beta-lactamase superfamily"/>
    <property type="match status" value="1"/>
</dbReference>
<dbReference type="PANTHER" id="PTHR43283">
    <property type="entry name" value="BETA-LACTAMASE-RELATED"/>
    <property type="match status" value="1"/>
</dbReference>
<sequence length="381" mass="43132">MRKFFKGLIYTVIGLAVLVFIVSLTPLNYLIKGVYATYLHGENSATINDKEFFETELVRSDARTTLPWPENLRSGLQPSPSLDTLLHETRTVAFAVFQHDTLVYEEYAQGYSRTSRTNSFSMAKTVTAMLAEIAIENGSLHGWDQRVIELLPDLQGPYAEELTLDDLSKMRAGLDWNEHYTNAFGITAKAYYGENVHELLMNEVAVINPPGEVYEYQSGATQLLGECVEAATGRSLAELASDWLWTPARAEDDAEWSTDDSHQILSYCCFHSNALDFARLGHILLHKGYWKNHLYMDSSATKDFFNPISTDFYGRSIWLGEVDHHPFSYFRGVNGQFIIMVPDIDAVIVRLGHDRGPFDGESTVPLIVSRMVKEYLEKLKE</sequence>
<dbReference type="AlphaFoldDB" id="A0A6L3ZG71"/>